<dbReference type="InterPro" id="IPR002372">
    <property type="entry name" value="PQQ_rpt_dom"/>
</dbReference>
<evidence type="ECO:0000313" key="4">
    <source>
        <dbReference type="Proteomes" id="UP000245802"/>
    </source>
</evidence>
<proteinExistence type="predicted"/>
<feature type="chain" id="PRO_5016366010" description="Pyrrolo-quinoline quinone repeat domain-containing protein" evidence="1">
    <location>
        <begin position="20"/>
        <end position="407"/>
    </location>
</feature>
<dbReference type="OrthoDB" id="244732at2"/>
<dbReference type="InterPro" id="IPR011047">
    <property type="entry name" value="Quinoprotein_ADH-like_sf"/>
</dbReference>
<dbReference type="SUPFAM" id="SSF50998">
    <property type="entry name" value="Quinoprotein alcohol dehydrogenase-like"/>
    <property type="match status" value="1"/>
</dbReference>
<evidence type="ECO:0000313" key="3">
    <source>
        <dbReference type="EMBL" id="AWM40000.1"/>
    </source>
</evidence>
<accession>A0A2Z3HF92</accession>
<evidence type="ECO:0000256" key="1">
    <source>
        <dbReference type="SAM" id="SignalP"/>
    </source>
</evidence>
<evidence type="ECO:0000259" key="2">
    <source>
        <dbReference type="Pfam" id="PF13360"/>
    </source>
</evidence>
<dbReference type="Gene3D" id="2.130.10.10">
    <property type="entry name" value="YVTN repeat-like/Quinoprotein amine dehydrogenase"/>
    <property type="match status" value="1"/>
</dbReference>
<keyword evidence="4" id="KW-1185">Reference proteome</keyword>
<dbReference type="Gene3D" id="2.40.10.480">
    <property type="match status" value="1"/>
</dbReference>
<feature type="signal peptide" evidence="1">
    <location>
        <begin position="1"/>
        <end position="19"/>
    </location>
</feature>
<dbReference type="Pfam" id="PF13360">
    <property type="entry name" value="PQQ_2"/>
    <property type="match status" value="1"/>
</dbReference>
<name>A0A2Z3HF92_9BACT</name>
<dbReference type="AlphaFoldDB" id="A0A2Z3HF92"/>
<keyword evidence="1" id="KW-0732">Signal</keyword>
<dbReference type="KEGG" id="gog:C1280_25350"/>
<dbReference type="PANTHER" id="PTHR34512">
    <property type="entry name" value="CELL SURFACE PROTEIN"/>
    <property type="match status" value="1"/>
</dbReference>
<dbReference type="RefSeq" id="WP_010034770.1">
    <property type="nucleotide sequence ID" value="NZ_CP025958.1"/>
</dbReference>
<dbReference type="Proteomes" id="UP000245802">
    <property type="component" value="Chromosome"/>
</dbReference>
<reference evidence="3 4" key="1">
    <citation type="submission" date="2018-01" db="EMBL/GenBank/DDBJ databases">
        <title>G. obscuriglobus.</title>
        <authorList>
            <person name="Franke J."/>
            <person name="Blomberg W."/>
            <person name="Selmecki A."/>
        </authorList>
    </citation>
    <scope>NUCLEOTIDE SEQUENCE [LARGE SCALE GENOMIC DNA]</scope>
    <source>
        <strain evidence="3 4">DSM 5831</strain>
    </source>
</reference>
<protein>
    <recommendedName>
        <fullName evidence="2">Pyrrolo-quinoline quinone repeat domain-containing protein</fullName>
    </recommendedName>
</protein>
<gene>
    <name evidence="3" type="ORF">C1280_25350</name>
</gene>
<dbReference type="SMART" id="SM00564">
    <property type="entry name" value="PQQ"/>
    <property type="match status" value="5"/>
</dbReference>
<dbReference type="InterPro" id="IPR018391">
    <property type="entry name" value="PQQ_b-propeller_rpt"/>
</dbReference>
<sequence length="407" mass="43104">MNRALVILALMLLPLSAAADWPQWRGPTADGVSAETGFPTEWDGKAGTNVRWKAKLPGAGNSSPVVVGDDVILTASSGRDHSELHVLCYDRATGQERWRTDLTATPADAPFSMFPPERGHAACTAAVTDKAVVALFGTGDLVVLDRAGKPLWARSLTKEYGVIRNDYGIAASPIVAGGVVLVQVDHLEGSYLLAADLTTGKTKWRAERRGVYDNWATPVVATVGGDRQAVCLGTKTIKGYDLATGKERWSLDGLERLCSCTPVVRGGRLFAVSGPAGATLAVDLTVSQPKVLWQSKKTGPFVPSAVVVGDLYFVSDDQGTATCLDLKTGAEKWRERLGAGRMRPSPVAAGGRIYFTALDGTTTVVKAADEFEVIAKNPLGEDAAASLALAGGRVFVRGDKHLWCLGE</sequence>
<dbReference type="EMBL" id="CP025958">
    <property type="protein sequence ID" value="AWM40000.1"/>
    <property type="molecule type" value="Genomic_DNA"/>
</dbReference>
<feature type="domain" description="Pyrrolo-quinoline quinone repeat" evidence="2">
    <location>
        <begin position="85"/>
        <end position="334"/>
    </location>
</feature>
<dbReference type="InterPro" id="IPR015943">
    <property type="entry name" value="WD40/YVTN_repeat-like_dom_sf"/>
</dbReference>
<organism evidence="3 4">
    <name type="scientific">Gemmata obscuriglobus</name>
    <dbReference type="NCBI Taxonomy" id="114"/>
    <lineage>
        <taxon>Bacteria</taxon>
        <taxon>Pseudomonadati</taxon>
        <taxon>Planctomycetota</taxon>
        <taxon>Planctomycetia</taxon>
        <taxon>Gemmatales</taxon>
        <taxon>Gemmataceae</taxon>
        <taxon>Gemmata</taxon>
    </lineage>
</organism>
<dbReference type="PANTHER" id="PTHR34512:SF30">
    <property type="entry name" value="OUTER MEMBRANE PROTEIN ASSEMBLY FACTOR BAMB"/>
    <property type="match status" value="1"/>
</dbReference>